<reference evidence="6 7" key="1">
    <citation type="journal article" date="2012" name="Science">
        <title>The Paleozoic origin of enzymatic lignin decomposition reconstructed from 31 fungal genomes.</title>
        <authorList>
            <person name="Floudas D."/>
            <person name="Binder M."/>
            <person name="Riley R."/>
            <person name="Barry K."/>
            <person name="Blanchette R.A."/>
            <person name="Henrissat B."/>
            <person name="Martinez A.T."/>
            <person name="Otillar R."/>
            <person name="Spatafora J.W."/>
            <person name="Yadav J.S."/>
            <person name="Aerts A."/>
            <person name="Benoit I."/>
            <person name="Boyd A."/>
            <person name="Carlson A."/>
            <person name="Copeland A."/>
            <person name="Coutinho P.M."/>
            <person name="de Vries R.P."/>
            <person name="Ferreira P."/>
            <person name="Findley K."/>
            <person name="Foster B."/>
            <person name="Gaskell J."/>
            <person name="Glotzer D."/>
            <person name="Gorecki P."/>
            <person name="Heitman J."/>
            <person name="Hesse C."/>
            <person name="Hori C."/>
            <person name="Igarashi K."/>
            <person name="Jurgens J.A."/>
            <person name="Kallen N."/>
            <person name="Kersten P."/>
            <person name="Kohler A."/>
            <person name="Kuees U."/>
            <person name="Kumar T.K.A."/>
            <person name="Kuo A."/>
            <person name="LaButti K."/>
            <person name="Larrondo L.F."/>
            <person name="Lindquist E."/>
            <person name="Ling A."/>
            <person name="Lombard V."/>
            <person name="Lucas S."/>
            <person name="Lundell T."/>
            <person name="Martin R."/>
            <person name="McLaughlin D.J."/>
            <person name="Morgenstern I."/>
            <person name="Morin E."/>
            <person name="Murat C."/>
            <person name="Nagy L.G."/>
            <person name="Nolan M."/>
            <person name="Ohm R.A."/>
            <person name="Patyshakuliyeva A."/>
            <person name="Rokas A."/>
            <person name="Ruiz-Duenas F.J."/>
            <person name="Sabat G."/>
            <person name="Salamov A."/>
            <person name="Samejima M."/>
            <person name="Schmutz J."/>
            <person name="Slot J.C."/>
            <person name="St John F."/>
            <person name="Stenlid J."/>
            <person name="Sun H."/>
            <person name="Sun S."/>
            <person name="Syed K."/>
            <person name="Tsang A."/>
            <person name="Wiebenga A."/>
            <person name="Young D."/>
            <person name="Pisabarro A."/>
            <person name="Eastwood D.C."/>
            <person name="Martin F."/>
            <person name="Cullen D."/>
            <person name="Grigoriev I.V."/>
            <person name="Hibbett D.S."/>
        </authorList>
    </citation>
    <scope>NUCLEOTIDE SEQUENCE [LARGE SCALE GENOMIC DNA]</scope>
    <source>
        <strain evidence="6 7">DJM-731 SS1</strain>
    </source>
</reference>
<evidence type="ECO:0000256" key="2">
    <source>
        <dbReference type="ARBA" id="ARBA00022670"/>
    </source>
</evidence>
<evidence type="ECO:0000256" key="3">
    <source>
        <dbReference type="ARBA" id="ARBA00022801"/>
    </source>
</evidence>
<proteinExistence type="inferred from homology"/>
<keyword evidence="7" id="KW-1185">Reference proteome</keyword>
<dbReference type="OrthoDB" id="2496817at2759"/>
<feature type="domain" description="Ubiquitin-like protease family profile" evidence="5">
    <location>
        <begin position="78"/>
        <end position="253"/>
    </location>
</feature>
<dbReference type="InterPro" id="IPR003653">
    <property type="entry name" value="Peptidase_C48_C"/>
</dbReference>
<name>M5G6F8_DACPD</name>
<protein>
    <recommendedName>
        <fullName evidence="5">Ubiquitin-like protease family profile domain-containing protein</fullName>
    </recommendedName>
</protein>
<dbReference type="GO" id="GO:0006508">
    <property type="term" value="P:proteolysis"/>
    <property type="evidence" value="ECO:0007669"/>
    <property type="project" value="UniProtKB-KW"/>
</dbReference>
<comment type="similarity">
    <text evidence="1">Belongs to the peptidase C48 family.</text>
</comment>
<evidence type="ECO:0000259" key="5">
    <source>
        <dbReference type="PROSITE" id="PS50600"/>
    </source>
</evidence>
<dbReference type="GeneID" id="63683236"/>
<dbReference type="GO" id="GO:0008234">
    <property type="term" value="F:cysteine-type peptidase activity"/>
    <property type="evidence" value="ECO:0007669"/>
    <property type="project" value="InterPro"/>
</dbReference>
<dbReference type="AlphaFoldDB" id="M5G6F8"/>
<evidence type="ECO:0000313" key="7">
    <source>
        <dbReference type="Proteomes" id="UP000030653"/>
    </source>
</evidence>
<dbReference type="EMBL" id="JH795859">
    <property type="protein sequence ID" value="EJU03790.1"/>
    <property type="molecule type" value="Genomic_DNA"/>
</dbReference>
<keyword evidence="2" id="KW-0645">Protease</keyword>
<dbReference type="HOGENOM" id="CLU_933911_0_0_1"/>
<evidence type="ECO:0000313" key="6">
    <source>
        <dbReference type="EMBL" id="EJU03790.1"/>
    </source>
</evidence>
<dbReference type="Gene3D" id="3.40.395.10">
    <property type="entry name" value="Adenoviral Proteinase, Chain A"/>
    <property type="match status" value="1"/>
</dbReference>
<keyword evidence="3" id="KW-0378">Hydrolase</keyword>
<gene>
    <name evidence="6" type="ORF">DACRYDRAFT_105946</name>
</gene>
<dbReference type="InterPro" id="IPR038765">
    <property type="entry name" value="Papain-like_cys_pep_sf"/>
</dbReference>
<evidence type="ECO:0000256" key="1">
    <source>
        <dbReference type="ARBA" id="ARBA00005234"/>
    </source>
</evidence>
<dbReference type="SUPFAM" id="SSF54001">
    <property type="entry name" value="Cysteine proteinases"/>
    <property type="match status" value="1"/>
</dbReference>
<dbReference type="Pfam" id="PF02902">
    <property type="entry name" value="Peptidase_C48"/>
    <property type="match status" value="1"/>
</dbReference>
<feature type="region of interest" description="Disordered" evidence="4">
    <location>
        <begin position="40"/>
        <end position="60"/>
    </location>
</feature>
<evidence type="ECO:0000256" key="4">
    <source>
        <dbReference type="SAM" id="MobiDB-lite"/>
    </source>
</evidence>
<sequence length="298" mass="34113">MPEPLVPMQMPAPKTFSPPAPVVELSVTNQAAASLEFEKGTAQQLGRGDSWHPQLPYTTGRRKPLPNSKIWIMKVFQIEIEKSDIAILAKHYQWLNGFLLSQLYEEVYAFSLQLGPQLEQVEKAYANGEAYAIDNWGVKWVANQVSSVVSEYMTAQVRTQWLFPTYINNNHWILIHVDWLCKYITMYDSLRMGSWCDHIMSTQHVVEQIWEVAEEKSEPFPGWEGWKGCNAKVPLQTNGSDCSLFIAMHTFMIAQGYTHSTMITADMAKWHKWLLQHLESVLDAPALKKLRGRSLLLS</sequence>
<dbReference type="PROSITE" id="PS50600">
    <property type="entry name" value="ULP_PROTEASE"/>
    <property type="match status" value="1"/>
</dbReference>
<dbReference type="RefSeq" id="XP_040630684.1">
    <property type="nucleotide sequence ID" value="XM_040768174.1"/>
</dbReference>
<accession>M5G6F8</accession>
<dbReference type="Proteomes" id="UP000030653">
    <property type="component" value="Unassembled WGS sequence"/>
</dbReference>
<dbReference type="GO" id="GO:0019783">
    <property type="term" value="F:ubiquitin-like protein peptidase activity"/>
    <property type="evidence" value="ECO:0007669"/>
    <property type="project" value="UniProtKB-ARBA"/>
</dbReference>
<organism evidence="6 7">
    <name type="scientific">Dacryopinax primogenitus (strain DJM 731)</name>
    <name type="common">Brown rot fungus</name>
    <dbReference type="NCBI Taxonomy" id="1858805"/>
    <lineage>
        <taxon>Eukaryota</taxon>
        <taxon>Fungi</taxon>
        <taxon>Dikarya</taxon>
        <taxon>Basidiomycota</taxon>
        <taxon>Agaricomycotina</taxon>
        <taxon>Dacrymycetes</taxon>
        <taxon>Dacrymycetales</taxon>
        <taxon>Dacrymycetaceae</taxon>
        <taxon>Dacryopinax</taxon>
    </lineage>
</organism>